<dbReference type="KEGG" id="bgok:Pr1d_30330"/>
<sequence>MNMSPQDQDLEEQLRASLGTAPTPDFDSWCKRHPDATAVLKSLAPPAHTHELSKYIDRRTVMIISKVLAASLLIVCGLMWIGPDSNTLSQSAFANSIPGIDNVQTMKWTSTIYIRLSDKDGKKSLIRKERRLYAYRHPGQYRETFLDEEGKPYSVEITDLNAGRMLTLDLREKKAVLKFPPFRRDLRSPFAWVGDMIRERKYPGDGEGCRVKSVSLQGQKEIDRIQANVVRVITLNGLDQNDHRTDFFFDASTKQLVGMWGPNEVDLEFETLENGASVSKNEWYRMEPIGGLTHEIVLDTKIAASEFSLDPPADYAFEKMAKPTVTEGEMIAYLGAAARFNNQVFPESPYNAFDSDKFNAASYKDPKDRTKVEQAMIDIRDKIMMREIYRSPVKQFEEDQTVPNSFYYVGTGVEIGQADKIVGWYRLRQGKQLRAFYGDLSVKDITESQLPLNLLEQ</sequence>
<dbReference type="EMBL" id="CP042913">
    <property type="protein sequence ID" value="QEG35730.1"/>
    <property type="molecule type" value="Genomic_DNA"/>
</dbReference>
<gene>
    <name evidence="2" type="ORF">Pr1d_30330</name>
</gene>
<name>A0A5B9QDL9_9BACT</name>
<keyword evidence="1" id="KW-0812">Transmembrane</keyword>
<evidence type="ECO:0000313" key="2">
    <source>
        <dbReference type="EMBL" id="QEG35730.1"/>
    </source>
</evidence>
<keyword evidence="3" id="KW-1185">Reference proteome</keyword>
<keyword evidence="1" id="KW-0472">Membrane</keyword>
<dbReference type="Proteomes" id="UP000323917">
    <property type="component" value="Chromosome"/>
</dbReference>
<reference evidence="2 3" key="1">
    <citation type="submission" date="2019-08" db="EMBL/GenBank/DDBJ databases">
        <title>Deep-cultivation of Planctomycetes and their phenomic and genomic characterization uncovers novel biology.</title>
        <authorList>
            <person name="Wiegand S."/>
            <person name="Jogler M."/>
            <person name="Boedeker C."/>
            <person name="Pinto D."/>
            <person name="Vollmers J."/>
            <person name="Rivas-Marin E."/>
            <person name="Kohn T."/>
            <person name="Peeters S.H."/>
            <person name="Heuer A."/>
            <person name="Rast P."/>
            <person name="Oberbeckmann S."/>
            <person name="Bunk B."/>
            <person name="Jeske O."/>
            <person name="Meyerdierks A."/>
            <person name="Storesund J.E."/>
            <person name="Kallscheuer N."/>
            <person name="Luecker S."/>
            <person name="Lage O.M."/>
            <person name="Pohl T."/>
            <person name="Merkel B.J."/>
            <person name="Hornburger P."/>
            <person name="Mueller R.-W."/>
            <person name="Bruemmer F."/>
            <person name="Labrenz M."/>
            <person name="Spormann A.M."/>
            <person name="Op den Camp H."/>
            <person name="Overmann J."/>
            <person name="Amann R."/>
            <person name="Jetten M.S.M."/>
            <person name="Mascher T."/>
            <person name="Medema M.H."/>
            <person name="Devos D.P."/>
            <person name="Kaster A.-K."/>
            <person name="Ovreas L."/>
            <person name="Rohde M."/>
            <person name="Galperin M.Y."/>
            <person name="Jogler C."/>
        </authorList>
    </citation>
    <scope>NUCLEOTIDE SEQUENCE [LARGE SCALE GENOMIC DNA]</scope>
    <source>
        <strain evidence="2 3">Pr1d</strain>
    </source>
</reference>
<proteinExistence type="predicted"/>
<organism evidence="2 3">
    <name type="scientific">Bythopirellula goksoeyrii</name>
    <dbReference type="NCBI Taxonomy" id="1400387"/>
    <lineage>
        <taxon>Bacteria</taxon>
        <taxon>Pseudomonadati</taxon>
        <taxon>Planctomycetota</taxon>
        <taxon>Planctomycetia</taxon>
        <taxon>Pirellulales</taxon>
        <taxon>Lacipirellulaceae</taxon>
        <taxon>Bythopirellula</taxon>
    </lineage>
</organism>
<protein>
    <submittedName>
        <fullName evidence="2">Uncharacterized protein</fullName>
    </submittedName>
</protein>
<keyword evidence="1" id="KW-1133">Transmembrane helix</keyword>
<evidence type="ECO:0000256" key="1">
    <source>
        <dbReference type="SAM" id="Phobius"/>
    </source>
</evidence>
<dbReference type="AlphaFoldDB" id="A0A5B9QDL9"/>
<accession>A0A5B9QDL9</accession>
<evidence type="ECO:0000313" key="3">
    <source>
        <dbReference type="Proteomes" id="UP000323917"/>
    </source>
</evidence>
<feature type="transmembrane region" description="Helical" evidence="1">
    <location>
        <begin position="63"/>
        <end position="82"/>
    </location>
</feature>